<organism evidence="2">
    <name type="scientific">marine sediment metagenome</name>
    <dbReference type="NCBI Taxonomy" id="412755"/>
    <lineage>
        <taxon>unclassified sequences</taxon>
        <taxon>metagenomes</taxon>
        <taxon>ecological metagenomes</taxon>
    </lineage>
</organism>
<evidence type="ECO:0000313" key="2">
    <source>
        <dbReference type="EMBL" id="KKN28179.1"/>
    </source>
</evidence>
<comment type="caution">
    <text evidence="2">The sequence shown here is derived from an EMBL/GenBank/DDBJ whole genome shotgun (WGS) entry which is preliminary data.</text>
</comment>
<feature type="region of interest" description="Disordered" evidence="1">
    <location>
        <begin position="152"/>
        <end position="176"/>
    </location>
</feature>
<dbReference type="AlphaFoldDB" id="A0A0F9PDD9"/>
<gene>
    <name evidence="2" type="ORF">LCGC14_0856790</name>
</gene>
<name>A0A0F9PDD9_9ZZZZ</name>
<sequence>MAKKKTVMVEIPNAPPIRLLTTNQTIVPAAEKGQIERVFVETGTPGNANYKQHLIYQEKEIVEGVNPFQGHFIFNLVIGALGSGRGERPTAFAAWAVQVQDQFAEHKFFKPLLKYNVVVEYKSRGGTVVYPVRDMLEMCQLKRTNILNSIERFPPDKKAPATRTKAPTEVQVSLTL</sequence>
<dbReference type="EMBL" id="LAZR01002582">
    <property type="protein sequence ID" value="KKN28179.1"/>
    <property type="molecule type" value="Genomic_DNA"/>
</dbReference>
<proteinExistence type="predicted"/>
<accession>A0A0F9PDD9</accession>
<protein>
    <submittedName>
        <fullName evidence="2">Uncharacterized protein</fullName>
    </submittedName>
</protein>
<evidence type="ECO:0000256" key="1">
    <source>
        <dbReference type="SAM" id="MobiDB-lite"/>
    </source>
</evidence>
<reference evidence="2" key="1">
    <citation type="journal article" date="2015" name="Nature">
        <title>Complex archaea that bridge the gap between prokaryotes and eukaryotes.</title>
        <authorList>
            <person name="Spang A."/>
            <person name="Saw J.H."/>
            <person name="Jorgensen S.L."/>
            <person name="Zaremba-Niedzwiedzka K."/>
            <person name="Martijn J."/>
            <person name="Lind A.E."/>
            <person name="van Eijk R."/>
            <person name="Schleper C."/>
            <person name="Guy L."/>
            <person name="Ettema T.J."/>
        </authorList>
    </citation>
    <scope>NUCLEOTIDE SEQUENCE</scope>
</reference>